<dbReference type="PROSITE" id="PS50890">
    <property type="entry name" value="PUA"/>
    <property type="match status" value="1"/>
</dbReference>
<reference evidence="2 3" key="1">
    <citation type="journal article" date="2017" name="BMC Genomics">
        <title>Genomic analysis of methanogenic archaea reveals a shift towards energy conservation.</title>
        <authorList>
            <person name="Gilmore S.P."/>
            <person name="Henske J.K."/>
            <person name="Sexton J.A."/>
            <person name="Solomon K.V."/>
            <person name="Seppala S."/>
            <person name="Yoo J.I."/>
            <person name="Huyett L.M."/>
            <person name="Pressman A."/>
            <person name="Cogan J.Z."/>
            <person name="Kivenson V."/>
            <person name="Peng X."/>
            <person name="Tan Y."/>
            <person name="Valentine D.L."/>
            <person name="O'Malley M.A."/>
        </authorList>
    </citation>
    <scope>NUCLEOTIDE SEQUENCE [LARGE SCALE GENOMIC DNA]</scope>
    <source>
        <strain evidence="2 3">XII</strain>
    </source>
</reference>
<dbReference type="InterPro" id="IPR029402">
    <property type="entry name" value="TGT_C2"/>
</dbReference>
<evidence type="ECO:0000313" key="2">
    <source>
        <dbReference type="EMBL" id="PAV08463.1"/>
    </source>
</evidence>
<comment type="caution">
    <text evidence="2">The sequence shown here is derived from an EMBL/GenBank/DDBJ whole genome shotgun (WGS) entry which is preliminary data.</text>
</comment>
<dbReference type="InterPro" id="IPR015947">
    <property type="entry name" value="PUA-like_sf"/>
</dbReference>
<evidence type="ECO:0000259" key="1">
    <source>
        <dbReference type="SMART" id="SM00359"/>
    </source>
</evidence>
<dbReference type="GO" id="GO:0003723">
    <property type="term" value="F:RNA binding"/>
    <property type="evidence" value="ECO:0007669"/>
    <property type="project" value="InterPro"/>
</dbReference>
<organism evidence="2 3">
    <name type="scientific">Methanocorpusculum parvum</name>
    <dbReference type="NCBI Taxonomy" id="2193"/>
    <lineage>
        <taxon>Archaea</taxon>
        <taxon>Methanobacteriati</taxon>
        <taxon>Methanobacteriota</taxon>
        <taxon>Stenosarchaea group</taxon>
        <taxon>Methanomicrobia</taxon>
        <taxon>Methanomicrobiales</taxon>
        <taxon>Methanocorpusculaceae</taxon>
        <taxon>Methanocorpusculum</taxon>
    </lineage>
</organism>
<dbReference type="SUPFAM" id="SSF88802">
    <property type="entry name" value="Pre-PUA domain"/>
    <property type="match status" value="1"/>
</dbReference>
<feature type="domain" description="PUA" evidence="1">
    <location>
        <begin position="88"/>
        <end position="162"/>
    </location>
</feature>
<dbReference type="AlphaFoldDB" id="A0AAX0Q626"/>
<keyword evidence="3" id="KW-1185">Reference proteome</keyword>
<dbReference type="InterPro" id="IPR002478">
    <property type="entry name" value="PUA"/>
</dbReference>
<dbReference type="CDD" id="cd21149">
    <property type="entry name" value="PUA_archaeosine_TGT"/>
    <property type="match status" value="1"/>
</dbReference>
<dbReference type="InterPro" id="IPR038250">
    <property type="entry name" value="TGT_C2_sf"/>
</dbReference>
<proteinExistence type="predicted"/>
<gene>
    <name evidence="2" type="ORF">ASJ83_03860</name>
</gene>
<protein>
    <submittedName>
        <fullName evidence="2">Pseudouridine synthase</fullName>
    </submittedName>
</protein>
<dbReference type="InterPro" id="IPR004521">
    <property type="entry name" value="Uncharacterised_CHP00451"/>
</dbReference>
<dbReference type="Proteomes" id="UP000243820">
    <property type="component" value="Unassembled WGS sequence"/>
</dbReference>
<dbReference type="SMART" id="SM00359">
    <property type="entry name" value="PUA"/>
    <property type="match status" value="1"/>
</dbReference>
<evidence type="ECO:0000313" key="3">
    <source>
        <dbReference type="Proteomes" id="UP000243820"/>
    </source>
</evidence>
<dbReference type="SUPFAM" id="SSF88697">
    <property type="entry name" value="PUA domain-like"/>
    <property type="match status" value="1"/>
</dbReference>
<dbReference type="Pfam" id="PF01472">
    <property type="entry name" value="PUA"/>
    <property type="match status" value="1"/>
</dbReference>
<name>A0AAX0Q626_9EURY</name>
<dbReference type="EMBL" id="LMVO01000047">
    <property type="protein sequence ID" value="PAV08463.1"/>
    <property type="molecule type" value="Genomic_DNA"/>
</dbReference>
<dbReference type="NCBIfam" id="TIGR00451">
    <property type="entry name" value="unchar_dom_2"/>
    <property type="match status" value="1"/>
</dbReference>
<dbReference type="InterPro" id="IPR036974">
    <property type="entry name" value="PUA_sf"/>
</dbReference>
<sequence>MISPEELTSLSKGSLQRVRRIADFQFGRGAGEALFPDQVTFSYSTTKRVRYVSLAKERLVTVRANDGRFTLGYPGAQALHAFLPAPANRVVIMEEAVPFVADGKNAMAKHVISSDPNIHAEDEVFVVDESDNLIATGMAVLSGSEMIGFNYGTAVKVRQGRNKK</sequence>
<dbReference type="Gene3D" id="2.30.130.10">
    <property type="entry name" value="PUA domain"/>
    <property type="match status" value="1"/>
</dbReference>
<dbReference type="Pfam" id="PF14810">
    <property type="entry name" value="TGT_C2"/>
    <property type="match status" value="1"/>
</dbReference>
<accession>A0AAX0Q626</accession>
<dbReference type="Gene3D" id="3.10.450.90">
    <property type="entry name" value="ArcTGT, C2 domain"/>
    <property type="match status" value="1"/>
</dbReference>